<dbReference type="Proteomes" id="UP000302218">
    <property type="component" value="Chromosome"/>
</dbReference>
<dbReference type="KEGG" id="nvr:FEJ81_04655"/>
<dbReference type="InterPro" id="IPR055729">
    <property type="entry name" value="DUF7305"/>
</dbReference>
<accession>A0A4P8WEJ2</accession>
<proteinExistence type="predicted"/>
<evidence type="ECO:0000313" key="3">
    <source>
        <dbReference type="Proteomes" id="UP000302218"/>
    </source>
</evidence>
<protein>
    <recommendedName>
        <fullName evidence="1">DUF7305 domain-containing protein</fullName>
    </recommendedName>
</protein>
<gene>
    <name evidence="2" type="ORF">FEJ81_04655</name>
</gene>
<reference evidence="3" key="1">
    <citation type="submission" date="2019-05" db="EMBL/GenBank/DDBJ databases">
        <title>Genome sequence and methylation pattern of the halophilic Archaeon Natrinema versiforme BOL5-4.</title>
        <authorList>
            <person name="DasSarma P."/>
            <person name="Anton B.P."/>
            <person name="DasSarma S.L."/>
            <person name="Martinez F.L."/>
            <person name="Guzman D."/>
            <person name="Roberts R.J."/>
            <person name="DasSarma S."/>
        </authorList>
    </citation>
    <scope>NUCLEOTIDE SEQUENCE [LARGE SCALE GENOMIC DNA]</scope>
    <source>
        <strain evidence="3">BOL5-4</strain>
    </source>
</reference>
<feature type="domain" description="DUF7305" evidence="1">
    <location>
        <begin position="255"/>
        <end position="438"/>
    </location>
</feature>
<evidence type="ECO:0000259" key="1">
    <source>
        <dbReference type="Pfam" id="PF23981"/>
    </source>
</evidence>
<organism evidence="2 3">
    <name type="scientific">Natrinema versiforme</name>
    <dbReference type="NCBI Taxonomy" id="88724"/>
    <lineage>
        <taxon>Archaea</taxon>
        <taxon>Methanobacteriati</taxon>
        <taxon>Methanobacteriota</taxon>
        <taxon>Stenosarchaea group</taxon>
        <taxon>Halobacteria</taxon>
        <taxon>Halobacteriales</taxon>
        <taxon>Natrialbaceae</taxon>
        <taxon>Natrinema</taxon>
    </lineage>
</organism>
<dbReference type="InterPro" id="IPR055713">
    <property type="entry name" value="DUF7289"/>
</dbReference>
<dbReference type="GeneID" id="40264537"/>
<dbReference type="Pfam" id="PF23960">
    <property type="entry name" value="DUF7289"/>
    <property type="match status" value="1"/>
</dbReference>
<dbReference type="EMBL" id="CP040330">
    <property type="protein sequence ID" value="QCS41679.1"/>
    <property type="molecule type" value="Genomic_DNA"/>
</dbReference>
<dbReference type="Pfam" id="PF23981">
    <property type="entry name" value="DUF7305"/>
    <property type="match status" value="1"/>
</dbReference>
<dbReference type="RefSeq" id="WP_138244181.1">
    <property type="nucleotide sequence ID" value="NZ_CP040330.1"/>
</dbReference>
<sequence>MLALILLIGMVAVGSIGVLLVGTEAMASAEHQSEQERIEQAFVELSTSISSSTVSGDTSQSMELHAGERGAIAHHGSATYEIWTESYSSENETPVANGSIGTVEYEGTDGTTIAYEGGGVFHETGSQTRVLSAPPIDYNHETSTLSFPVFGLTENKSIDSGDIRVRQTDANRSPKSYIEDDHVFIEIESEYCRGWEQYFVDQAGDTTLQQACYGAENADGKVKVRLGYDDIENAFSSGVALPSEDNIGSGTGNGNKQPIDDVDETEYVPLDATIQQLRDDFKENASGELSETNSNSGGKYYVENLEGSYDFELVGDDAIVVVNDSVTTDGSGITVSECGNGDHSLKIYAAGDFSIHDDVKPTDECGEENVDTIQLYGTSTSSVDFHDSSSTFRGLLYVASDEFEPNNGDYQIDITGGGGFTFEGAVIANSIYFDSAANKVDLNGLEDSTVDVIPEGYEPAPQLTYLNLVEHEIEIRNN</sequence>
<dbReference type="OrthoDB" id="148042at2157"/>
<dbReference type="AlphaFoldDB" id="A0A4P8WEJ2"/>
<name>A0A4P8WEJ2_9EURY</name>
<evidence type="ECO:0000313" key="2">
    <source>
        <dbReference type="EMBL" id="QCS41679.1"/>
    </source>
</evidence>